<dbReference type="PROSITE" id="PS01359">
    <property type="entry name" value="ZF_PHD_1"/>
    <property type="match status" value="1"/>
</dbReference>
<evidence type="ECO:0000256" key="3">
    <source>
        <dbReference type="ARBA" id="ARBA00022833"/>
    </source>
</evidence>
<evidence type="ECO:0000313" key="6">
    <source>
        <dbReference type="EMBL" id="CAI6343109.1"/>
    </source>
</evidence>
<dbReference type="Gene3D" id="3.30.40.10">
    <property type="entry name" value="Zinc/RING finger domain, C3HC4 (zinc finger)"/>
    <property type="match status" value="1"/>
</dbReference>
<feature type="domain" description="Zinc finger PHD-type" evidence="5">
    <location>
        <begin position="4"/>
        <end position="57"/>
    </location>
</feature>
<dbReference type="InterPro" id="IPR057251">
    <property type="entry name" value="FP_C"/>
</dbReference>
<dbReference type="InterPro" id="IPR013083">
    <property type="entry name" value="Znf_RING/FYVE/PHD"/>
</dbReference>
<keyword evidence="4" id="KW-0175">Coiled coil</keyword>
<organism evidence="6 7">
    <name type="scientific">Macrosiphum euphorbiae</name>
    <name type="common">potato aphid</name>
    <dbReference type="NCBI Taxonomy" id="13131"/>
    <lineage>
        <taxon>Eukaryota</taxon>
        <taxon>Metazoa</taxon>
        <taxon>Ecdysozoa</taxon>
        <taxon>Arthropoda</taxon>
        <taxon>Hexapoda</taxon>
        <taxon>Insecta</taxon>
        <taxon>Pterygota</taxon>
        <taxon>Neoptera</taxon>
        <taxon>Paraneoptera</taxon>
        <taxon>Hemiptera</taxon>
        <taxon>Sternorrhyncha</taxon>
        <taxon>Aphidomorpha</taxon>
        <taxon>Aphidoidea</taxon>
        <taxon>Aphididae</taxon>
        <taxon>Macrosiphini</taxon>
        <taxon>Macrosiphum</taxon>
    </lineage>
</organism>
<feature type="coiled-coil region" evidence="4">
    <location>
        <begin position="96"/>
        <end position="144"/>
    </location>
</feature>
<dbReference type="SUPFAM" id="SSF57903">
    <property type="entry name" value="FYVE/PHD zinc finger"/>
    <property type="match status" value="1"/>
</dbReference>
<dbReference type="Pfam" id="PF25298">
    <property type="entry name" value="Baculo_FP_2nd"/>
    <property type="match status" value="1"/>
</dbReference>
<keyword evidence="2" id="KW-0863">Zinc-finger</keyword>
<keyword evidence="3" id="KW-0862">Zinc</keyword>
<protein>
    <recommendedName>
        <fullName evidence="5">Zinc finger PHD-type domain-containing protein</fullName>
    </recommendedName>
</protein>
<evidence type="ECO:0000256" key="2">
    <source>
        <dbReference type="ARBA" id="ARBA00022771"/>
    </source>
</evidence>
<dbReference type="AlphaFoldDB" id="A0AAV0VFX2"/>
<dbReference type="EMBL" id="CARXXK010000001">
    <property type="protein sequence ID" value="CAI6343109.1"/>
    <property type="molecule type" value="Genomic_DNA"/>
</dbReference>
<name>A0AAV0VFX2_9HEMI</name>
<comment type="caution">
    <text evidence="6">The sequence shown here is derived from an EMBL/GenBank/DDBJ whole genome shotgun (WGS) entry which is preliminary data.</text>
</comment>
<evidence type="ECO:0000256" key="4">
    <source>
        <dbReference type="SAM" id="Coils"/>
    </source>
</evidence>
<keyword evidence="7" id="KW-1185">Reference proteome</keyword>
<accession>A0AAV0VFX2</accession>
<reference evidence="6 7" key="1">
    <citation type="submission" date="2023-01" db="EMBL/GenBank/DDBJ databases">
        <authorList>
            <person name="Whitehead M."/>
        </authorList>
    </citation>
    <scope>NUCLEOTIDE SEQUENCE [LARGE SCALE GENOMIC DNA]</scope>
</reference>
<dbReference type="InterPro" id="IPR001965">
    <property type="entry name" value="Znf_PHD"/>
</dbReference>
<keyword evidence="1" id="KW-0479">Metal-binding</keyword>
<dbReference type="GO" id="GO:0008270">
    <property type="term" value="F:zinc ion binding"/>
    <property type="evidence" value="ECO:0007669"/>
    <property type="project" value="UniProtKB-KW"/>
</dbReference>
<dbReference type="InterPro" id="IPR011011">
    <property type="entry name" value="Znf_FYVE_PHD"/>
</dbReference>
<proteinExistence type="predicted"/>
<dbReference type="InterPro" id="IPR019786">
    <property type="entry name" value="Zinc_finger_PHD-type_CS"/>
</dbReference>
<sequence>MSTECTNCHDSIIHDEDSIVCSTCTGVFHFFCAGYNENAFKKLSNNSKMRFVCNKCKTIGSGNKSKLPDKINDENVISKKKFEELITSVNFMGNQFDDFSNKMDTILKELKDLKLENSKILSENKLLKDEISIINQKIDELEQKSIGNAIELKGIPKTVNENCCDIVQVIAKKSNSNITLKSAYRIHSSDNKTNIIVAELETSDMRKDFLSKVKSLRLNANMIHNSWSTDSKIYVNERLTKNRRTLFSKTRLACKEKRYKYVWVNNAEILVKKDDGEKTLRIKSDKDINKL</sequence>
<evidence type="ECO:0000259" key="5">
    <source>
        <dbReference type="SMART" id="SM00249"/>
    </source>
</evidence>
<gene>
    <name evidence="6" type="ORF">MEUPH1_LOCUS424</name>
</gene>
<dbReference type="Proteomes" id="UP001160148">
    <property type="component" value="Unassembled WGS sequence"/>
</dbReference>
<evidence type="ECO:0000313" key="7">
    <source>
        <dbReference type="Proteomes" id="UP001160148"/>
    </source>
</evidence>
<evidence type="ECO:0000256" key="1">
    <source>
        <dbReference type="ARBA" id="ARBA00022723"/>
    </source>
</evidence>
<dbReference type="SMART" id="SM00249">
    <property type="entry name" value="PHD"/>
    <property type="match status" value="1"/>
</dbReference>